<reference evidence="2" key="1">
    <citation type="thesis" date="2020" institute="ProQuest LLC" country="789 East Eisenhower Parkway, Ann Arbor, MI, USA">
        <title>Comparative Genomics and Chromosome Evolution.</title>
        <authorList>
            <person name="Mudd A.B."/>
        </authorList>
    </citation>
    <scope>NUCLEOTIDE SEQUENCE</scope>
    <source>
        <strain evidence="2">237g6f4</strain>
        <tissue evidence="2">Blood</tissue>
    </source>
</reference>
<keyword evidence="3" id="KW-1185">Reference proteome</keyword>
<feature type="region of interest" description="Disordered" evidence="1">
    <location>
        <begin position="38"/>
        <end position="63"/>
    </location>
</feature>
<comment type="caution">
    <text evidence="2">The sequence shown here is derived from an EMBL/GenBank/DDBJ whole genome shotgun (WGS) entry which is preliminary data.</text>
</comment>
<protein>
    <submittedName>
        <fullName evidence="2">Uncharacterized protein</fullName>
    </submittedName>
</protein>
<sequence>MMRYYGVPGVTAITAAGEGYAAAGGGCRARIPGCEAAAEEAGGGGGTAELGTAATAEGGGPSTPVPAPVGAAVFRAVLCGKLMAGPGSGADPHGSAVWGTREPLSVWGMRGDTGNFPHSETGASNMALCPPPAVRQDGQSVISGSVRLRS</sequence>
<accession>A0AAV6YD63</accession>
<dbReference type="EMBL" id="WNYA01065876">
    <property type="protein sequence ID" value="KAG8535489.1"/>
    <property type="molecule type" value="Genomic_DNA"/>
</dbReference>
<evidence type="ECO:0000313" key="3">
    <source>
        <dbReference type="Proteomes" id="UP000824782"/>
    </source>
</evidence>
<name>A0AAV6YD63_ENGPU</name>
<dbReference type="AlphaFoldDB" id="A0AAV6YD63"/>
<evidence type="ECO:0000313" key="2">
    <source>
        <dbReference type="EMBL" id="KAG8535489.1"/>
    </source>
</evidence>
<dbReference type="Proteomes" id="UP000824782">
    <property type="component" value="Unassembled WGS sequence"/>
</dbReference>
<evidence type="ECO:0000256" key="1">
    <source>
        <dbReference type="SAM" id="MobiDB-lite"/>
    </source>
</evidence>
<organism evidence="2 3">
    <name type="scientific">Engystomops pustulosus</name>
    <name type="common">Tungara frog</name>
    <name type="synonym">Physalaemus pustulosus</name>
    <dbReference type="NCBI Taxonomy" id="76066"/>
    <lineage>
        <taxon>Eukaryota</taxon>
        <taxon>Metazoa</taxon>
        <taxon>Chordata</taxon>
        <taxon>Craniata</taxon>
        <taxon>Vertebrata</taxon>
        <taxon>Euteleostomi</taxon>
        <taxon>Amphibia</taxon>
        <taxon>Batrachia</taxon>
        <taxon>Anura</taxon>
        <taxon>Neobatrachia</taxon>
        <taxon>Hyloidea</taxon>
        <taxon>Leptodactylidae</taxon>
        <taxon>Leiuperinae</taxon>
        <taxon>Engystomops</taxon>
    </lineage>
</organism>
<proteinExistence type="predicted"/>
<gene>
    <name evidence="2" type="ORF">GDO81_028453</name>
</gene>